<dbReference type="InParanoid" id="G0NB28"/>
<dbReference type="Pfam" id="PF00173">
    <property type="entry name" value="Cyt-b5"/>
    <property type="match status" value="1"/>
</dbReference>
<name>G0NB28_CAEBE</name>
<evidence type="ECO:0000256" key="3">
    <source>
        <dbReference type="ARBA" id="ARBA00022692"/>
    </source>
</evidence>
<evidence type="ECO:0000256" key="8">
    <source>
        <dbReference type="RuleBase" id="RU362121"/>
    </source>
</evidence>
<evidence type="ECO:0000256" key="6">
    <source>
        <dbReference type="ARBA" id="ARBA00023136"/>
    </source>
</evidence>
<keyword evidence="4 8" id="KW-0479">Metal-binding</keyword>
<dbReference type="Gene3D" id="3.10.120.10">
    <property type="entry name" value="Cytochrome b5-like heme/steroid binding domain"/>
    <property type="match status" value="1"/>
</dbReference>
<dbReference type="OrthoDB" id="260519at2759"/>
<protein>
    <recommendedName>
        <fullName evidence="9">Cytochrome b5 heme-binding domain-containing protein</fullName>
    </recommendedName>
</protein>
<dbReference type="HOGENOM" id="CLU_102602_3_2_1"/>
<keyword evidence="11" id="KW-1185">Reference proteome</keyword>
<keyword evidence="2 8" id="KW-0349">Heme</keyword>
<dbReference type="PROSITE" id="PS00191">
    <property type="entry name" value="CYTOCHROME_B5_1"/>
    <property type="match status" value="1"/>
</dbReference>
<dbReference type="EMBL" id="GL379856">
    <property type="protein sequence ID" value="EGT56790.1"/>
    <property type="molecule type" value="Genomic_DNA"/>
</dbReference>
<sequence>MSDDDLPIISIEEVAQHNGESEDGSCWIIISGKVYDVTSFLQEHPGGEEVITQMAGQDATTEFFDAGHSKDAIEMAKEYLIGKLPENEKVNVESTAPVPVVKSPVASSSVFKDFMASPVLANILIPTTIGLGVYAVYKCVTRSNRVC</sequence>
<evidence type="ECO:0000256" key="5">
    <source>
        <dbReference type="ARBA" id="ARBA00023004"/>
    </source>
</evidence>
<keyword evidence="5 8" id="KW-0408">Iron</keyword>
<evidence type="ECO:0000313" key="10">
    <source>
        <dbReference type="EMBL" id="EGT56790.1"/>
    </source>
</evidence>
<comment type="similarity">
    <text evidence="7 8">Belongs to the cytochrome b5 family.</text>
</comment>
<dbReference type="PROSITE" id="PS50255">
    <property type="entry name" value="CYTOCHROME_B5_2"/>
    <property type="match status" value="1"/>
</dbReference>
<accession>G0NB28</accession>
<organism evidence="11">
    <name type="scientific">Caenorhabditis brenneri</name>
    <name type="common">Nematode worm</name>
    <dbReference type="NCBI Taxonomy" id="135651"/>
    <lineage>
        <taxon>Eukaryota</taxon>
        <taxon>Metazoa</taxon>
        <taxon>Ecdysozoa</taxon>
        <taxon>Nematoda</taxon>
        <taxon>Chromadorea</taxon>
        <taxon>Rhabditida</taxon>
        <taxon>Rhabditina</taxon>
        <taxon>Rhabditomorpha</taxon>
        <taxon>Rhabditoidea</taxon>
        <taxon>Rhabditidae</taxon>
        <taxon>Peloderinae</taxon>
        <taxon>Caenorhabditis</taxon>
    </lineage>
</organism>
<dbReference type="GO" id="GO:0016020">
    <property type="term" value="C:membrane"/>
    <property type="evidence" value="ECO:0007669"/>
    <property type="project" value="UniProtKB-SubCell"/>
</dbReference>
<dbReference type="FunFam" id="3.10.120.10:FF:000002">
    <property type="entry name" value="Cytochrome b5 type B"/>
    <property type="match status" value="1"/>
</dbReference>
<dbReference type="SUPFAM" id="SSF55856">
    <property type="entry name" value="Cytochrome b5-like heme/steroid binding domain"/>
    <property type="match status" value="1"/>
</dbReference>
<evidence type="ECO:0000259" key="9">
    <source>
        <dbReference type="PROSITE" id="PS50255"/>
    </source>
</evidence>
<evidence type="ECO:0000256" key="4">
    <source>
        <dbReference type="ARBA" id="ARBA00022723"/>
    </source>
</evidence>
<dbReference type="InterPro" id="IPR036400">
    <property type="entry name" value="Cyt_B5-like_heme/steroid_sf"/>
</dbReference>
<dbReference type="PANTHER" id="PTHR19359:SF41">
    <property type="entry name" value="GEO08203P1"/>
    <property type="match status" value="1"/>
</dbReference>
<evidence type="ECO:0000256" key="7">
    <source>
        <dbReference type="ARBA" id="ARBA00038168"/>
    </source>
</evidence>
<dbReference type="STRING" id="135651.G0NB28"/>
<keyword evidence="6" id="KW-0472">Membrane</keyword>
<dbReference type="eggNOG" id="KOG0537">
    <property type="taxonomic scope" value="Eukaryota"/>
</dbReference>
<dbReference type="PANTHER" id="PTHR19359">
    <property type="entry name" value="CYTOCHROME B5"/>
    <property type="match status" value="1"/>
</dbReference>
<dbReference type="InterPro" id="IPR050668">
    <property type="entry name" value="Cytochrome_b5"/>
</dbReference>
<dbReference type="InterPro" id="IPR018506">
    <property type="entry name" value="Cyt_B5_heme-BS"/>
</dbReference>
<evidence type="ECO:0000256" key="1">
    <source>
        <dbReference type="ARBA" id="ARBA00004370"/>
    </source>
</evidence>
<dbReference type="OMA" id="TWSNFII"/>
<dbReference type="AlphaFoldDB" id="G0NB28"/>
<reference evidence="11" key="1">
    <citation type="submission" date="2011-07" db="EMBL/GenBank/DDBJ databases">
        <authorList>
            <consortium name="Caenorhabditis brenneri Sequencing and Analysis Consortium"/>
            <person name="Wilson R.K."/>
        </authorList>
    </citation>
    <scope>NUCLEOTIDE SEQUENCE [LARGE SCALE GENOMIC DNA]</scope>
    <source>
        <strain evidence="11">PB2801</strain>
    </source>
</reference>
<dbReference type="GO" id="GO:0020037">
    <property type="term" value="F:heme binding"/>
    <property type="evidence" value="ECO:0007669"/>
    <property type="project" value="UniProtKB-UniRule"/>
</dbReference>
<dbReference type="SMART" id="SM01117">
    <property type="entry name" value="Cyt-b5"/>
    <property type="match status" value="1"/>
</dbReference>
<comment type="subcellular location">
    <subcellularLocation>
        <location evidence="1">Membrane</location>
    </subcellularLocation>
</comment>
<dbReference type="Proteomes" id="UP000008068">
    <property type="component" value="Unassembled WGS sequence"/>
</dbReference>
<gene>
    <name evidence="10" type="ORF">CAEBREN_18686</name>
</gene>
<evidence type="ECO:0000313" key="11">
    <source>
        <dbReference type="Proteomes" id="UP000008068"/>
    </source>
</evidence>
<keyword evidence="3" id="KW-0812">Transmembrane</keyword>
<dbReference type="PRINTS" id="PR00363">
    <property type="entry name" value="CYTOCHROMEB5"/>
</dbReference>
<evidence type="ECO:0000256" key="2">
    <source>
        <dbReference type="ARBA" id="ARBA00022617"/>
    </source>
</evidence>
<dbReference type="GO" id="GO:0046872">
    <property type="term" value="F:metal ion binding"/>
    <property type="evidence" value="ECO:0007669"/>
    <property type="project" value="UniProtKB-UniRule"/>
</dbReference>
<proteinExistence type="inferred from homology"/>
<feature type="domain" description="Cytochrome b5 heme-binding" evidence="9">
    <location>
        <begin position="6"/>
        <end position="85"/>
    </location>
</feature>
<dbReference type="InterPro" id="IPR001199">
    <property type="entry name" value="Cyt_B5-like_heme/steroid-bd"/>
</dbReference>